<dbReference type="PROSITE" id="PS50930">
    <property type="entry name" value="HTH_LYTTR"/>
    <property type="match status" value="1"/>
</dbReference>
<feature type="transmembrane region" description="Helical" evidence="1">
    <location>
        <begin position="12"/>
        <end position="33"/>
    </location>
</feature>
<keyword evidence="1" id="KW-0812">Transmembrane</keyword>
<keyword evidence="1" id="KW-1133">Transmembrane helix</keyword>
<dbReference type="OrthoDB" id="7028951at2"/>
<evidence type="ECO:0000313" key="3">
    <source>
        <dbReference type="EMBL" id="PTR14865.1"/>
    </source>
</evidence>
<proteinExistence type="predicted"/>
<keyword evidence="4" id="KW-1185">Reference proteome</keyword>
<dbReference type="Gene3D" id="2.40.50.1020">
    <property type="entry name" value="LytTr DNA-binding domain"/>
    <property type="match status" value="1"/>
</dbReference>
<accession>A0A2T5JXH0</accession>
<dbReference type="AlphaFoldDB" id="A0A2T5JXH0"/>
<gene>
    <name evidence="3" type="ORF">C8J28_1158</name>
</gene>
<reference evidence="3 4" key="1">
    <citation type="submission" date="2018-04" db="EMBL/GenBank/DDBJ databases">
        <title>Genomic Encyclopedia of Type Strains, Phase III (KMG-III): the genomes of soil and plant-associated and newly described type strains.</title>
        <authorList>
            <person name="Whitman W."/>
        </authorList>
    </citation>
    <scope>NUCLEOTIDE SEQUENCE [LARGE SCALE GENOMIC DNA]</scope>
    <source>
        <strain evidence="3 4">KA25</strain>
    </source>
</reference>
<organism evidence="3 4">
    <name type="scientific">Cereibacter azotoformans</name>
    <dbReference type="NCBI Taxonomy" id="43057"/>
    <lineage>
        <taxon>Bacteria</taxon>
        <taxon>Pseudomonadati</taxon>
        <taxon>Pseudomonadota</taxon>
        <taxon>Alphaproteobacteria</taxon>
        <taxon>Rhodobacterales</taxon>
        <taxon>Paracoccaceae</taxon>
        <taxon>Cereibacter</taxon>
    </lineage>
</organism>
<feature type="transmembrane region" description="Helical" evidence="1">
    <location>
        <begin position="78"/>
        <end position="100"/>
    </location>
</feature>
<feature type="transmembrane region" description="Helical" evidence="1">
    <location>
        <begin position="45"/>
        <end position="66"/>
    </location>
</feature>
<dbReference type="EMBL" id="QAOT01000015">
    <property type="protein sequence ID" value="PTR14865.1"/>
    <property type="molecule type" value="Genomic_DNA"/>
</dbReference>
<evidence type="ECO:0000256" key="1">
    <source>
        <dbReference type="SAM" id="Phobius"/>
    </source>
</evidence>
<protein>
    <submittedName>
        <fullName evidence="3">LytTR family transcriptional regulator</fullName>
    </submittedName>
</protein>
<evidence type="ECO:0000313" key="4">
    <source>
        <dbReference type="Proteomes" id="UP000244060"/>
    </source>
</evidence>
<feature type="transmembrane region" description="Helical" evidence="1">
    <location>
        <begin position="106"/>
        <end position="124"/>
    </location>
</feature>
<name>A0A2T5JXH0_9RHOB</name>
<keyword evidence="1" id="KW-0472">Membrane</keyword>
<dbReference type="Proteomes" id="UP000244060">
    <property type="component" value="Unassembled WGS sequence"/>
</dbReference>
<dbReference type="InterPro" id="IPR007492">
    <property type="entry name" value="LytTR_DNA-bd_dom"/>
</dbReference>
<evidence type="ECO:0000259" key="2">
    <source>
        <dbReference type="PROSITE" id="PS50930"/>
    </source>
</evidence>
<dbReference type="SMART" id="SM00850">
    <property type="entry name" value="LytTR"/>
    <property type="match status" value="1"/>
</dbReference>
<dbReference type="RefSeq" id="WP_108221543.1">
    <property type="nucleotide sequence ID" value="NZ_CP090021.1"/>
</dbReference>
<feature type="domain" description="HTH LytTR-type" evidence="2">
    <location>
        <begin position="148"/>
        <end position="239"/>
    </location>
</feature>
<comment type="caution">
    <text evidence="3">The sequence shown here is derived from an EMBL/GenBank/DDBJ whole genome shotgun (WGS) entry which is preliminary data.</text>
</comment>
<sequence>MSFSRLYAECLAAPLPWIVWAALSVGLAVSGPFGSYQTVALPERLLVWSALVAITLGLGLALRIWFASAGLRELRRGAGLALAVAAFLTLPIWWLMRLAFGPEAPSAVEVAPALFCAALGLSAFRVGTRPQPSRDGSPRLLQRMEPGQRGELISISVRDHYVDVMTSAGLVSLLLRFSDAMDETEGVPGAQVHRSHWVAWSAVTGVERGPGKLFLLLRDGSRIPVSRAHRAKLEERGLI</sequence>
<dbReference type="Pfam" id="PF04397">
    <property type="entry name" value="LytTR"/>
    <property type="match status" value="1"/>
</dbReference>
<dbReference type="GO" id="GO:0003677">
    <property type="term" value="F:DNA binding"/>
    <property type="evidence" value="ECO:0007669"/>
    <property type="project" value="InterPro"/>
</dbReference>